<feature type="transmembrane region" description="Helical" evidence="1">
    <location>
        <begin position="369"/>
        <end position="395"/>
    </location>
</feature>
<dbReference type="SUPFAM" id="SSF56601">
    <property type="entry name" value="beta-lactamase/transpeptidase-like"/>
    <property type="match status" value="1"/>
</dbReference>
<feature type="chain" id="PRO_5035920116" description="Beta-lactamase-related domain-containing protein" evidence="2">
    <location>
        <begin position="22"/>
        <end position="698"/>
    </location>
</feature>
<dbReference type="InterPro" id="IPR019170">
    <property type="entry name" value="Meckelin"/>
</dbReference>
<feature type="signal peptide" evidence="2">
    <location>
        <begin position="1"/>
        <end position="21"/>
    </location>
</feature>
<dbReference type="PANTHER" id="PTHR21274:SF0">
    <property type="entry name" value="MECKELIN"/>
    <property type="match status" value="1"/>
</dbReference>
<proteinExistence type="predicted"/>
<organism evidence="4 5">
    <name type="scientific">Rotaria magnacalcarata</name>
    <dbReference type="NCBI Taxonomy" id="392030"/>
    <lineage>
        <taxon>Eukaryota</taxon>
        <taxon>Metazoa</taxon>
        <taxon>Spiralia</taxon>
        <taxon>Gnathifera</taxon>
        <taxon>Rotifera</taxon>
        <taxon>Eurotatoria</taxon>
        <taxon>Bdelloidea</taxon>
        <taxon>Philodinida</taxon>
        <taxon>Philodinidae</taxon>
        <taxon>Rotaria</taxon>
    </lineage>
</organism>
<feature type="transmembrane region" description="Helical" evidence="1">
    <location>
        <begin position="461"/>
        <end position="482"/>
    </location>
</feature>
<dbReference type="PANTHER" id="PTHR21274">
    <property type="entry name" value="MECKELIN"/>
    <property type="match status" value="1"/>
</dbReference>
<feature type="transmembrane region" description="Helical" evidence="1">
    <location>
        <begin position="416"/>
        <end position="441"/>
    </location>
</feature>
<feature type="transmembrane region" description="Helical" evidence="1">
    <location>
        <begin position="572"/>
        <end position="596"/>
    </location>
</feature>
<evidence type="ECO:0000313" key="4">
    <source>
        <dbReference type="EMBL" id="CAF3848262.1"/>
    </source>
</evidence>
<evidence type="ECO:0000256" key="2">
    <source>
        <dbReference type="SAM" id="SignalP"/>
    </source>
</evidence>
<keyword evidence="1" id="KW-0472">Membrane</keyword>
<dbReference type="InterPro" id="IPR001466">
    <property type="entry name" value="Beta-lactam-related"/>
</dbReference>
<keyword evidence="1" id="KW-0812">Transmembrane</keyword>
<dbReference type="GO" id="GO:0060271">
    <property type="term" value="P:cilium assembly"/>
    <property type="evidence" value="ECO:0007669"/>
    <property type="project" value="InterPro"/>
</dbReference>
<dbReference type="Proteomes" id="UP000676336">
    <property type="component" value="Unassembled WGS sequence"/>
</dbReference>
<evidence type="ECO:0000259" key="3">
    <source>
        <dbReference type="Pfam" id="PF00144"/>
    </source>
</evidence>
<reference evidence="4" key="1">
    <citation type="submission" date="2021-02" db="EMBL/GenBank/DDBJ databases">
        <authorList>
            <person name="Nowell W R."/>
        </authorList>
    </citation>
    <scope>NUCLEOTIDE SEQUENCE</scope>
</reference>
<evidence type="ECO:0000313" key="5">
    <source>
        <dbReference type="Proteomes" id="UP000676336"/>
    </source>
</evidence>
<dbReference type="Pfam" id="PF09773">
    <property type="entry name" value="Meckelin"/>
    <property type="match status" value="1"/>
</dbReference>
<protein>
    <recommendedName>
        <fullName evidence="3">Beta-lactamase-related domain-containing protein</fullName>
    </recommendedName>
</protein>
<evidence type="ECO:0000256" key="1">
    <source>
        <dbReference type="SAM" id="Phobius"/>
    </source>
</evidence>
<dbReference type="AlphaFoldDB" id="A0A8S2KCJ4"/>
<feature type="domain" description="Beta-lactamase-related" evidence="3">
    <location>
        <begin position="37"/>
        <end position="361"/>
    </location>
</feature>
<sequence>MILSIILIFALHQIKNYGVVADIDDVSGQLTLIRVYYNMPGLSAVAFKKGEIIAQGASGYRRQGDLSPLLVTDPINLGSCSKWMTATVAGRLVDQNILSWTTQVHECFPNYNSFNSAFRNATLEQFLAHRSGVQQSTTFYSRHLSELLLQKGSFRQIRYWVAETVLKDAPEVQPGEFLYANQGYAVAAAMMEQITGRDWESLIQEYVFNPLDMTSAKIGLVYNQTMPPMTPVGHDLPFNHTVAIPRPVPSAILLYNDQAATGPAGYIACTLQDWAKFLHAHVIAQSTGYLTAETAAKLKRPFIGVEGYGLGVAAYNRSWATPGQALVHSGDIFGQDTVFWMTPGRDLIVAAYTNCRSDDKSTGLALDNAAGMLIGNVLIALGVVSGLAVIVGLIQTCAWYSRTGKEIIDLPTLGKLLLHILGTVSTLIFLVIAGVSVWWLILFKIQYNGTFESNISTPQSTFKMLLIVSFILKTVDILHLIIRQSRIDIFFIDWERSKSGTANTVSAWRTCFVANEFNEIQTFRRIHVAFHLLFTLFFLKVINLENIASIDSRFANASLPISSNYTMEYESIFRSGTGFLVLLGTVFIQYFFYILIYQRLVEDKIINFVDLCSFSNISIFILDQNRHGYYIHGRSPHGITDVNIKDMIMNLERESRLMSVGRGLEANSPEQSFIMKINRTFRSQYDLLFRKYDVRKSK</sequence>
<name>A0A8S2KCJ4_9BILA</name>
<dbReference type="Gene3D" id="3.40.710.10">
    <property type="entry name" value="DD-peptidase/beta-lactamase superfamily"/>
    <property type="match status" value="1"/>
</dbReference>
<feature type="transmembrane region" description="Helical" evidence="1">
    <location>
        <begin position="526"/>
        <end position="544"/>
    </location>
</feature>
<dbReference type="Pfam" id="PF00144">
    <property type="entry name" value="Beta-lactamase"/>
    <property type="match status" value="1"/>
</dbReference>
<gene>
    <name evidence="4" type="ORF">SMN809_LOCUS3866</name>
</gene>
<comment type="caution">
    <text evidence="4">The sequence shown here is derived from an EMBL/GenBank/DDBJ whole genome shotgun (WGS) entry which is preliminary data.</text>
</comment>
<dbReference type="EMBL" id="CAJOBI010000845">
    <property type="protein sequence ID" value="CAF3848262.1"/>
    <property type="molecule type" value="Genomic_DNA"/>
</dbReference>
<dbReference type="GO" id="GO:0036038">
    <property type="term" value="C:MKS complex"/>
    <property type="evidence" value="ECO:0007669"/>
    <property type="project" value="InterPro"/>
</dbReference>
<accession>A0A8S2KCJ4</accession>
<keyword evidence="1" id="KW-1133">Transmembrane helix</keyword>
<dbReference type="InterPro" id="IPR012338">
    <property type="entry name" value="Beta-lactam/transpept-like"/>
</dbReference>
<keyword evidence="2" id="KW-0732">Signal</keyword>